<accession>A0ABW1ZQ31</accession>
<organism evidence="1 2">
    <name type="scientific">Deinococcus multiflagellatus</name>
    <dbReference type="NCBI Taxonomy" id="1656887"/>
    <lineage>
        <taxon>Bacteria</taxon>
        <taxon>Thermotogati</taxon>
        <taxon>Deinococcota</taxon>
        <taxon>Deinococci</taxon>
        <taxon>Deinococcales</taxon>
        <taxon>Deinococcaceae</taxon>
        <taxon>Deinococcus</taxon>
    </lineage>
</organism>
<dbReference type="Proteomes" id="UP001596317">
    <property type="component" value="Unassembled WGS sequence"/>
</dbReference>
<keyword evidence="2" id="KW-1185">Reference proteome</keyword>
<name>A0ABW1ZQ31_9DEIO</name>
<evidence type="ECO:0000313" key="2">
    <source>
        <dbReference type="Proteomes" id="UP001596317"/>
    </source>
</evidence>
<proteinExistence type="predicted"/>
<protein>
    <submittedName>
        <fullName evidence="1">Uncharacterized protein</fullName>
    </submittedName>
</protein>
<sequence>MQHKPSARKPKPDSRFPKIQATQCACCGIALPTGAGYDVPLIGAVGPKCALKFASFADALVWVEGRNARVQGGDRVAHVAAHNVVVGLRNLGIEITADAAGVLHVGRLTRKASDVASTYKRVRARFEGNLQAAVTAYGPSIGTTRAVAA</sequence>
<reference evidence="2" key="1">
    <citation type="journal article" date="2019" name="Int. J. Syst. Evol. Microbiol.">
        <title>The Global Catalogue of Microorganisms (GCM) 10K type strain sequencing project: providing services to taxonomists for standard genome sequencing and annotation.</title>
        <authorList>
            <consortium name="The Broad Institute Genomics Platform"/>
            <consortium name="The Broad Institute Genome Sequencing Center for Infectious Disease"/>
            <person name="Wu L."/>
            <person name="Ma J."/>
        </authorList>
    </citation>
    <scope>NUCLEOTIDE SEQUENCE [LARGE SCALE GENOMIC DNA]</scope>
    <source>
        <strain evidence="2">CCUG 63830</strain>
    </source>
</reference>
<comment type="caution">
    <text evidence="1">The sequence shown here is derived from an EMBL/GenBank/DDBJ whole genome shotgun (WGS) entry which is preliminary data.</text>
</comment>
<dbReference type="EMBL" id="JBHSWB010000002">
    <property type="protein sequence ID" value="MFC6663069.1"/>
    <property type="molecule type" value="Genomic_DNA"/>
</dbReference>
<gene>
    <name evidence="1" type="ORF">ACFP90_23780</name>
</gene>
<evidence type="ECO:0000313" key="1">
    <source>
        <dbReference type="EMBL" id="MFC6663069.1"/>
    </source>
</evidence>
<dbReference type="RefSeq" id="WP_224612007.1">
    <property type="nucleotide sequence ID" value="NZ_JAIQXV010000022.1"/>
</dbReference>